<evidence type="ECO:0000256" key="6">
    <source>
        <dbReference type="SAM" id="Phobius"/>
    </source>
</evidence>
<dbReference type="SUPFAM" id="SSF52833">
    <property type="entry name" value="Thioredoxin-like"/>
    <property type="match status" value="1"/>
</dbReference>
<dbReference type="PANTHER" id="PTHR32234:SF3">
    <property type="entry name" value="SUPPRESSION OF COPPER SENSITIVITY PROTEIN"/>
    <property type="match status" value="1"/>
</dbReference>
<dbReference type="CDD" id="cd02953">
    <property type="entry name" value="DsbDgamma"/>
    <property type="match status" value="1"/>
</dbReference>
<dbReference type="InterPro" id="IPR028250">
    <property type="entry name" value="DsbDN"/>
</dbReference>
<feature type="transmembrane region" description="Helical" evidence="6">
    <location>
        <begin position="429"/>
        <end position="459"/>
    </location>
</feature>
<feature type="transmembrane region" description="Helical" evidence="6">
    <location>
        <begin position="349"/>
        <end position="369"/>
    </location>
</feature>
<feature type="transmembrane region" description="Helical" evidence="6">
    <location>
        <begin position="304"/>
        <end position="329"/>
    </location>
</feature>
<evidence type="ECO:0000259" key="7">
    <source>
        <dbReference type="Pfam" id="PF02683"/>
    </source>
</evidence>
<keyword evidence="4 6" id="KW-1133">Transmembrane helix</keyword>
<comment type="subcellular location">
    <subcellularLocation>
        <location evidence="1">Membrane</location>
        <topology evidence="1">Multi-pass membrane protein</topology>
    </subcellularLocation>
</comment>
<feature type="transmembrane region" description="Helical" evidence="6">
    <location>
        <begin position="465"/>
        <end position="491"/>
    </location>
</feature>
<evidence type="ECO:0000256" key="2">
    <source>
        <dbReference type="ARBA" id="ARBA00022692"/>
    </source>
</evidence>
<feature type="transmembrane region" description="Helical" evidence="6">
    <location>
        <begin position="553"/>
        <end position="572"/>
    </location>
</feature>
<protein>
    <submittedName>
        <fullName evidence="9">Suppressor for copper-sensitivity B</fullName>
    </submittedName>
</protein>
<gene>
    <name evidence="9" type="ORF">EDC65_2984</name>
</gene>
<keyword evidence="5 6" id="KW-0472">Membrane</keyword>
<evidence type="ECO:0000256" key="5">
    <source>
        <dbReference type="ARBA" id="ARBA00023136"/>
    </source>
</evidence>
<evidence type="ECO:0000256" key="4">
    <source>
        <dbReference type="ARBA" id="ARBA00022989"/>
    </source>
</evidence>
<organism evidence="9 10">
    <name type="scientific">Stella humosa</name>
    <dbReference type="NCBI Taxonomy" id="94"/>
    <lineage>
        <taxon>Bacteria</taxon>
        <taxon>Pseudomonadati</taxon>
        <taxon>Pseudomonadota</taxon>
        <taxon>Alphaproteobacteria</taxon>
        <taxon>Rhodospirillales</taxon>
        <taxon>Stellaceae</taxon>
        <taxon>Stella</taxon>
    </lineage>
</organism>
<dbReference type="GO" id="GO:0045454">
    <property type="term" value="P:cell redox homeostasis"/>
    <property type="evidence" value="ECO:0007669"/>
    <property type="project" value="TreeGrafter"/>
</dbReference>
<name>A0A3N1LDF8_9PROT</name>
<dbReference type="InterPro" id="IPR036249">
    <property type="entry name" value="Thioredoxin-like_sf"/>
</dbReference>
<dbReference type="GO" id="GO:0015035">
    <property type="term" value="F:protein-disulfide reductase activity"/>
    <property type="evidence" value="ECO:0007669"/>
    <property type="project" value="TreeGrafter"/>
</dbReference>
<feature type="domain" description="Thiol:disulfide interchange protein DsbD N-terminal" evidence="8">
    <location>
        <begin position="56"/>
        <end position="164"/>
    </location>
</feature>
<dbReference type="GO" id="GO:0017004">
    <property type="term" value="P:cytochrome complex assembly"/>
    <property type="evidence" value="ECO:0007669"/>
    <property type="project" value="UniProtKB-KW"/>
</dbReference>
<feature type="transmembrane region" description="Helical" evidence="6">
    <location>
        <begin position="389"/>
        <end position="409"/>
    </location>
</feature>
<sequence length="716" mass="73842">MRSLIAKAVAGATATLLVAIAALTLLVPDGARAETASPWQRTEQTAVRLVSAVAAVGDSQSVGLGLHFRMQPGWKVYWRSPGSGGLPPSIEWQGSDNAGEARLAWPAPKRFEVLGIESFGYSDEVVFPIQLALERPGDPLRVKAAVDYLTCREICIPYQATLQLDLPAGTASPSAEAGLLADFIARVPDDGVADGLAIDAVGLAGAGDQRVLVAAVRTDQPLAKPDLFVESAIPVDFGAPRVTAVPGGARLEVPISGDPATMARLADSDVTLTLVDGDRAVEAQRRVGVASVAGSGLPPVPAAVWLSMLATALLGGLILNLMPCVLPVLSLKLLGVVEAGGRERAEVRWGFVAASAGILFSFLLLAAGAVALKTAGLAVGWGIQFQEPWFLVAMAAVLALFAANLWGWFEIPLPGLAQSAANAPHRGPLGHFLTGALAAVLATPCSAPFLGTAIGFALARGPVEIFAIFTALGLGLALPYLAVAAVPGIAARLPRPGLWMVKVRRILAVAMVATCAWLLSVLAAQQGIGAAVVLAIVLALGVLLIGPLARLPVAWRTSVAAATVVLFAVAVVPRLTAPPPAPAAIEAGAQWQPFDRGRISALVADGRTVFVDVTADWCITCQVNKKLVMARGEVALRLARPDLVAMRADWTRPDPEIARFLADHGRYGIPFNIVYGPGAPQGVALPELLTEGAVMAAFARVGGGGPARAAAVGNGG</sequence>
<dbReference type="InterPro" id="IPR003834">
    <property type="entry name" value="Cyt_c_assmbl_TM_dom"/>
</dbReference>
<dbReference type="PANTHER" id="PTHR32234">
    <property type="entry name" value="THIOL:DISULFIDE INTERCHANGE PROTEIN DSBD"/>
    <property type="match status" value="1"/>
</dbReference>
<dbReference type="EMBL" id="RJKX01000014">
    <property type="protein sequence ID" value="ROP91121.1"/>
    <property type="molecule type" value="Genomic_DNA"/>
</dbReference>
<dbReference type="InterPro" id="IPR035671">
    <property type="entry name" value="DsbD_gamma"/>
</dbReference>
<comment type="caution">
    <text evidence="9">The sequence shown here is derived from an EMBL/GenBank/DDBJ whole genome shotgun (WGS) entry which is preliminary data.</text>
</comment>
<dbReference type="GO" id="GO:0016020">
    <property type="term" value="C:membrane"/>
    <property type="evidence" value="ECO:0007669"/>
    <property type="project" value="UniProtKB-SubCell"/>
</dbReference>
<feature type="transmembrane region" description="Helical" evidence="6">
    <location>
        <begin position="528"/>
        <end position="546"/>
    </location>
</feature>
<dbReference type="Pfam" id="PF02683">
    <property type="entry name" value="DsbD_TM"/>
    <property type="match status" value="1"/>
</dbReference>
<evidence type="ECO:0000256" key="1">
    <source>
        <dbReference type="ARBA" id="ARBA00004141"/>
    </source>
</evidence>
<accession>A0A3N1LDF8</accession>
<dbReference type="Gene3D" id="3.40.30.10">
    <property type="entry name" value="Glutaredoxin"/>
    <property type="match status" value="1"/>
</dbReference>
<dbReference type="AlphaFoldDB" id="A0A3N1LDF8"/>
<evidence type="ECO:0000313" key="10">
    <source>
        <dbReference type="Proteomes" id="UP000278222"/>
    </source>
</evidence>
<keyword evidence="3" id="KW-0201">Cytochrome c-type biogenesis</keyword>
<feature type="transmembrane region" description="Helical" evidence="6">
    <location>
        <begin position="503"/>
        <end position="522"/>
    </location>
</feature>
<dbReference type="Pfam" id="PF13899">
    <property type="entry name" value="Thioredoxin_7"/>
    <property type="match status" value="1"/>
</dbReference>
<keyword evidence="10" id="KW-1185">Reference proteome</keyword>
<dbReference type="Pfam" id="PF11412">
    <property type="entry name" value="DsbD_N"/>
    <property type="match status" value="1"/>
</dbReference>
<proteinExistence type="predicted"/>
<feature type="domain" description="Cytochrome C biogenesis protein transmembrane" evidence="7">
    <location>
        <begin position="307"/>
        <end position="520"/>
    </location>
</feature>
<keyword evidence="2 6" id="KW-0812">Transmembrane</keyword>
<reference evidence="9 10" key="1">
    <citation type="submission" date="2018-11" db="EMBL/GenBank/DDBJ databases">
        <title>Genomic Encyclopedia of Type Strains, Phase IV (KMG-IV): sequencing the most valuable type-strain genomes for metagenomic binning, comparative biology and taxonomic classification.</title>
        <authorList>
            <person name="Goeker M."/>
        </authorList>
    </citation>
    <scope>NUCLEOTIDE SEQUENCE [LARGE SCALE GENOMIC DNA]</scope>
    <source>
        <strain evidence="9 10">DSM 5900</strain>
    </source>
</reference>
<evidence type="ECO:0000259" key="8">
    <source>
        <dbReference type="Pfam" id="PF11412"/>
    </source>
</evidence>
<dbReference type="OrthoDB" id="9811036at2"/>
<evidence type="ECO:0000256" key="3">
    <source>
        <dbReference type="ARBA" id="ARBA00022748"/>
    </source>
</evidence>
<dbReference type="Proteomes" id="UP000278222">
    <property type="component" value="Unassembled WGS sequence"/>
</dbReference>
<evidence type="ECO:0000313" key="9">
    <source>
        <dbReference type="EMBL" id="ROP91121.1"/>
    </source>
</evidence>
<dbReference type="RefSeq" id="WP_123690757.1">
    <property type="nucleotide sequence ID" value="NZ_AP019700.1"/>
</dbReference>